<dbReference type="SMART" id="SM00422">
    <property type="entry name" value="HTH_MERR"/>
    <property type="match status" value="1"/>
</dbReference>
<dbReference type="Proteomes" id="UP000031501">
    <property type="component" value="Chromosome"/>
</dbReference>
<evidence type="ECO:0000256" key="1">
    <source>
        <dbReference type="ARBA" id="ARBA00023125"/>
    </source>
</evidence>
<dbReference type="GO" id="GO:0003677">
    <property type="term" value="F:DNA binding"/>
    <property type="evidence" value="ECO:0007669"/>
    <property type="project" value="UniProtKB-KW"/>
</dbReference>
<keyword evidence="5" id="KW-1185">Reference proteome</keyword>
<accession>A0A221NTZ0</accession>
<evidence type="ECO:0000313" key="5">
    <source>
        <dbReference type="Proteomes" id="UP000031501"/>
    </source>
</evidence>
<feature type="region of interest" description="Disordered" evidence="2">
    <location>
        <begin position="77"/>
        <end position="97"/>
    </location>
</feature>
<dbReference type="EMBL" id="CP022433">
    <property type="protein sequence ID" value="ASN23258.1"/>
    <property type="molecule type" value="Genomic_DNA"/>
</dbReference>
<keyword evidence="1" id="KW-0238">DNA-binding</keyword>
<protein>
    <submittedName>
        <fullName evidence="4">MerR family transcriptional regulator</fullName>
    </submittedName>
</protein>
<dbReference type="KEGG" id="splu:LK06_002435"/>
<dbReference type="STRING" id="1355015.LK06_002435"/>
<evidence type="ECO:0000256" key="2">
    <source>
        <dbReference type="SAM" id="MobiDB-lite"/>
    </source>
</evidence>
<reference evidence="4 5" key="1">
    <citation type="submission" date="2017-07" db="EMBL/GenBank/DDBJ databases">
        <title>Genome sequence of Streptomyces pluripotens MUSC 137T.</title>
        <authorList>
            <person name="Ser H.-L."/>
            <person name="Lee L.-H."/>
        </authorList>
    </citation>
    <scope>NUCLEOTIDE SEQUENCE [LARGE SCALE GENOMIC DNA]</scope>
    <source>
        <strain evidence="4 5">MUSC 137</strain>
    </source>
</reference>
<evidence type="ECO:0000313" key="4">
    <source>
        <dbReference type="EMBL" id="ASN23258.1"/>
    </source>
</evidence>
<dbReference type="InterPro" id="IPR000551">
    <property type="entry name" value="MerR-type_HTH_dom"/>
</dbReference>
<name>A0A221NTZ0_9ACTN</name>
<dbReference type="RefSeq" id="WP_052319089.1">
    <property type="nucleotide sequence ID" value="NZ_CP021080.1"/>
</dbReference>
<dbReference type="AlphaFoldDB" id="A0A221NTZ0"/>
<dbReference type="PRINTS" id="PR00040">
    <property type="entry name" value="HTHMERR"/>
</dbReference>
<dbReference type="InterPro" id="IPR047057">
    <property type="entry name" value="MerR_fam"/>
</dbReference>
<dbReference type="PANTHER" id="PTHR30204:SF98">
    <property type="entry name" value="HTH-TYPE TRANSCRIPTIONAL REGULATOR ADHR"/>
    <property type="match status" value="1"/>
</dbReference>
<dbReference type="PROSITE" id="PS50937">
    <property type="entry name" value="HTH_MERR_2"/>
    <property type="match status" value="1"/>
</dbReference>
<organism evidence="4 5">
    <name type="scientific">Streptomyces pluripotens</name>
    <dbReference type="NCBI Taxonomy" id="1355015"/>
    <lineage>
        <taxon>Bacteria</taxon>
        <taxon>Bacillati</taxon>
        <taxon>Actinomycetota</taxon>
        <taxon>Actinomycetes</taxon>
        <taxon>Kitasatosporales</taxon>
        <taxon>Streptomycetaceae</taxon>
        <taxon>Streptomyces</taxon>
    </lineage>
</organism>
<dbReference type="GO" id="GO:0003700">
    <property type="term" value="F:DNA-binding transcription factor activity"/>
    <property type="evidence" value="ECO:0007669"/>
    <property type="project" value="InterPro"/>
</dbReference>
<sequence length="226" mass="24389">MRLAQLSETSGVSTATIKYYLREGLLEPGDRVTATQMDYDARHVHRLRLIRALLEVGGLSLATVRNVLTVMEEPDVRPKDVERAAQEPLSTRAGLQRTEATSDAAVSEILALAEDWGWAISPDSPAVYTAAEALETLLRLGQTGLADQLDEYARSAEIAAAADVKASHLDGSTREATEALIVGNVMGDLLLASLRRLAQVHRLRESQRSGRCCPASENRSGTGHCG</sequence>
<dbReference type="Gene3D" id="1.10.1660.10">
    <property type="match status" value="1"/>
</dbReference>
<feature type="domain" description="HTH merR-type" evidence="3">
    <location>
        <begin position="1"/>
        <end position="70"/>
    </location>
</feature>
<dbReference type="PANTHER" id="PTHR30204">
    <property type="entry name" value="REDOX-CYCLING DRUG-SENSING TRANSCRIPTIONAL ACTIVATOR SOXR"/>
    <property type="match status" value="1"/>
</dbReference>
<dbReference type="SUPFAM" id="SSF46955">
    <property type="entry name" value="Putative DNA-binding domain"/>
    <property type="match status" value="1"/>
</dbReference>
<dbReference type="InterPro" id="IPR009061">
    <property type="entry name" value="DNA-bd_dom_put_sf"/>
</dbReference>
<gene>
    <name evidence="4" type="ORF">LK07_03520</name>
</gene>
<dbReference type="Pfam" id="PF13411">
    <property type="entry name" value="MerR_1"/>
    <property type="match status" value="1"/>
</dbReference>
<proteinExistence type="predicted"/>
<evidence type="ECO:0000259" key="3">
    <source>
        <dbReference type="PROSITE" id="PS50937"/>
    </source>
</evidence>